<feature type="transmembrane region" description="Helical" evidence="3">
    <location>
        <begin position="288"/>
        <end position="310"/>
    </location>
</feature>
<comment type="caution">
    <text evidence="5">The sequence shown here is derived from an EMBL/GenBank/DDBJ whole genome shotgun (WGS) entry which is preliminary data.</text>
</comment>
<keyword evidence="3" id="KW-0812">Transmembrane</keyword>
<evidence type="ECO:0000259" key="4">
    <source>
        <dbReference type="PROSITE" id="PS50885"/>
    </source>
</evidence>
<reference evidence="5 6" key="1">
    <citation type="journal article" date="2019" name="Anaerobe">
        <title>Brachyspira catarrhinii sp. nov., an anaerobic intestinal spirochaete isolated from vervet monkeys may have been misidentified as Brachyspira aalborgi in previous studies.</title>
        <authorList>
            <person name="Phillips N.D."/>
            <person name="La T."/>
            <person name="Hampson D.J."/>
        </authorList>
    </citation>
    <scope>NUCLEOTIDE SEQUENCE [LARGE SCALE GENOMIC DNA]</scope>
    <source>
        <strain evidence="5 6">Z12</strain>
    </source>
</reference>
<organism evidence="5 6">
    <name type="scientific">Brachyspira catarrhinii</name>
    <dbReference type="NCBI Taxonomy" id="2528966"/>
    <lineage>
        <taxon>Bacteria</taxon>
        <taxon>Pseudomonadati</taxon>
        <taxon>Spirochaetota</taxon>
        <taxon>Spirochaetia</taxon>
        <taxon>Brachyspirales</taxon>
        <taxon>Brachyspiraceae</taxon>
        <taxon>Brachyspira</taxon>
    </lineage>
</organism>
<evidence type="ECO:0000313" key="6">
    <source>
        <dbReference type="Proteomes" id="UP000310168"/>
    </source>
</evidence>
<comment type="similarity">
    <text evidence="2">Belongs to the methyl-accepting chemotaxis (MCP) protein family.</text>
</comment>
<keyword evidence="3" id="KW-0472">Membrane</keyword>
<feature type="transmembrane region" description="Helical" evidence="3">
    <location>
        <begin position="12"/>
        <end position="34"/>
    </location>
</feature>
<dbReference type="EMBL" id="SJDU01000478">
    <property type="protein sequence ID" value="TKZ28671.1"/>
    <property type="molecule type" value="Genomic_DNA"/>
</dbReference>
<dbReference type="InterPro" id="IPR051310">
    <property type="entry name" value="MCP_chemotaxis"/>
</dbReference>
<name>A0ABY2TMS8_9SPIR</name>
<dbReference type="RefSeq" id="WP_137999255.1">
    <property type="nucleotide sequence ID" value="NZ_SJDU01000478.1"/>
</dbReference>
<evidence type="ECO:0000256" key="2">
    <source>
        <dbReference type="ARBA" id="ARBA00029447"/>
    </source>
</evidence>
<evidence type="ECO:0000313" key="5">
    <source>
        <dbReference type="EMBL" id="TKZ28671.1"/>
    </source>
</evidence>
<dbReference type="PANTHER" id="PTHR43531:SF11">
    <property type="entry name" value="METHYL-ACCEPTING CHEMOTAXIS PROTEIN 3"/>
    <property type="match status" value="1"/>
</dbReference>
<evidence type="ECO:0000256" key="1">
    <source>
        <dbReference type="ARBA" id="ARBA00022500"/>
    </source>
</evidence>
<dbReference type="PANTHER" id="PTHR43531">
    <property type="entry name" value="PROTEIN ICFG"/>
    <property type="match status" value="1"/>
</dbReference>
<keyword evidence="3" id="KW-1133">Transmembrane helix</keyword>
<accession>A0ABY2TMS8</accession>
<dbReference type="Gene3D" id="1.10.287.950">
    <property type="entry name" value="Methyl-accepting chemotaxis protein"/>
    <property type="match status" value="1"/>
</dbReference>
<feature type="domain" description="HAMP" evidence="4">
    <location>
        <begin position="311"/>
        <end position="366"/>
    </location>
</feature>
<protein>
    <submittedName>
        <fullName evidence="5">Methyl-accepting chemotaxis protein</fullName>
    </submittedName>
</protein>
<feature type="non-terminal residue" evidence="5">
    <location>
        <position position="448"/>
    </location>
</feature>
<dbReference type="SUPFAM" id="SSF58104">
    <property type="entry name" value="Methyl-accepting chemotaxis protein (MCP) signaling domain"/>
    <property type="match status" value="1"/>
</dbReference>
<dbReference type="PROSITE" id="PS50885">
    <property type="entry name" value="HAMP"/>
    <property type="match status" value="1"/>
</dbReference>
<keyword evidence="1" id="KW-0145">Chemotaxis</keyword>
<sequence length="448" mass="50827">MKNSFNNLTFKMPFTIILIVIIVMTSTIIISGSLSSNIMNNKIKEGFEGTLSGYTFSVDSWVNNQIANAKFYASIPSVVEMSKTSDWQNYQESLNILKEVMKENPYVIDIGVCSIDGSIKFDTSLDYSIYNLLLKDLQPGTWKRFVDSDYDNALANDISISLTTGKPSTIVMVGIKDENNKVISFLYTMLDWNKLIEEIMTNVQLPAGADLFIIGDTLEIIANKDPKLIKTQIDEKYKEIISIQNGYTRININNNNIETFFNKLKTQSWYTVISIPQKIANAETYKMTMINTGIVIFGIIIIFVFIYIFAKSITMPLNVILEESKNMYQGKLNSNIPENIKSRKDELGQMSQYFSMMQKYLANMIRNINDMSYIISEKSNKIFNENTNLAKRVEDQAASLEETSSSMEEFASGLKNSTERSIEIRDIMTEATDSIEQVGIMISQTTSN</sequence>
<keyword evidence="6" id="KW-1185">Reference proteome</keyword>
<dbReference type="Proteomes" id="UP000310168">
    <property type="component" value="Unassembled WGS sequence"/>
</dbReference>
<proteinExistence type="inferred from homology"/>
<gene>
    <name evidence="5" type="ORF">EZH24_11635</name>
</gene>
<dbReference type="InterPro" id="IPR003660">
    <property type="entry name" value="HAMP_dom"/>
</dbReference>
<dbReference type="Gene3D" id="3.30.450.20">
    <property type="entry name" value="PAS domain"/>
    <property type="match status" value="1"/>
</dbReference>
<evidence type="ECO:0000256" key="3">
    <source>
        <dbReference type="SAM" id="Phobius"/>
    </source>
</evidence>